<protein>
    <submittedName>
        <fullName evidence="2">(California timema) hypothetical protein</fullName>
    </submittedName>
</protein>
<organism evidence="2">
    <name type="scientific">Timema californicum</name>
    <name type="common">California timema</name>
    <name type="synonym">Walking stick</name>
    <dbReference type="NCBI Taxonomy" id="61474"/>
    <lineage>
        <taxon>Eukaryota</taxon>
        <taxon>Metazoa</taxon>
        <taxon>Ecdysozoa</taxon>
        <taxon>Arthropoda</taxon>
        <taxon>Hexapoda</taxon>
        <taxon>Insecta</taxon>
        <taxon>Pterygota</taxon>
        <taxon>Neoptera</taxon>
        <taxon>Polyneoptera</taxon>
        <taxon>Phasmatodea</taxon>
        <taxon>Timematodea</taxon>
        <taxon>Timematoidea</taxon>
        <taxon>Timematidae</taxon>
        <taxon>Timema</taxon>
    </lineage>
</organism>
<feature type="domain" description="Ig-like" evidence="1">
    <location>
        <begin position="24"/>
        <end position="120"/>
    </location>
</feature>
<dbReference type="InterPro" id="IPR037448">
    <property type="entry name" value="Zig-8"/>
</dbReference>
<gene>
    <name evidence="2" type="ORF">TCMB3V08_LOCUS258</name>
</gene>
<name>A0A7R9P2N3_TIMCA</name>
<evidence type="ECO:0000313" key="2">
    <source>
        <dbReference type="EMBL" id="CAD7567457.1"/>
    </source>
</evidence>
<dbReference type="AlphaFoldDB" id="A0A7R9P2N3"/>
<dbReference type="PROSITE" id="PS50835">
    <property type="entry name" value="IG_LIKE"/>
    <property type="match status" value="1"/>
</dbReference>
<reference evidence="2" key="1">
    <citation type="submission" date="2020-11" db="EMBL/GenBank/DDBJ databases">
        <authorList>
            <person name="Tran Van P."/>
        </authorList>
    </citation>
    <scope>NUCLEOTIDE SEQUENCE</scope>
</reference>
<dbReference type="PANTHER" id="PTHR23279">
    <property type="entry name" value="DEFECTIVE PROBOSCIS EXTENSION RESPONSE DPR -RELATED"/>
    <property type="match status" value="1"/>
</dbReference>
<dbReference type="PANTHER" id="PTHR23279:SF5">
    <property type="entry name" value="DEFECTIVE PROBOSCIS EXTENSION RESPONSE 8, ISOFORM A"/>
    <property type="match status" value="1"/>
</dbReference>
<proteinExistence type="predicted"/>
<dbReference type="InterPro" id="IPR007110">
    <property type="entry name" value="Ig-like_dom"/>
</dbReference>
<dbReference type="EMBL" id="OE179100">
    <property type="protein sequence ID" value="CAD7567457.1"/>
    <property type="molecule type" value="Genomic_DNA"/>
</dbReference>
<accession>A0A7R9P2N3</accession>
<dbReference type="SUPFAM" id="SSF48726">
    <property type="entry name" value="Immunoglobulin"/>
    <property type="match status" value="1"/>
</dbReference>
<dbReference type="GO" id="GO:0050808">
    <property type="term" value="P:synapse organization"/>
    <property type="evidence" value="ECO:0007669"/>
    <property type="project" value="TreeGrafter"/>
</dbReference>
<sequence length="365" mass="39752">MDREIERATKVLLDLLVFWSPLEPITEILGGPDLFINKGSTINLTCLVKFAPEPPPAMLWSHKREVKEGFENHIDRCWDRRLNPGAPAQKSDTLPLDRQSTITVNVYVTRVIHLSYLCSLRMIHCVDLRYLKSGFTHPLVGQSDPLTGHAGPLTSQAGSYTGHASIHTEHTSPITKHDCPYTGHSGPLTRHTDSYTGHAGPHIGDATPLHSPDTMALTIDILTPSLDMSYSLGIGSSPASSELGVLTLQLTLPTPPSWDEQVNQEGERADPFRVINFDSPRGGISLVTEKGPVTTSRLLIQKAIPTDTGLYTCDPSNANPASVTVHILNGEHPAAMHHGKATTLRCPPPSALVVIATWMLVIHEI</sequence>
<evidence type="ECO:0000259" key="1">
    <source>
        <dbReference type="PROSITE" id="PS50835"/>
    </source>
</evidence>
<dbReference type="GO" id="GO:0032589">
    <property type="term" value="C:neuron projection membrane"/>
    <property type="evidence" value="ECO:0007669"/>
    <property type="project" value="TreeGrafter"/>
</dbReference>
<dbReference type="InterPro" id="IPR036179">
    <property type="entry name" value="Ig-like_dom_sf"/>
</dbReference>